<dbReference type="GO" id="GO:0005524">
    <property type="term" value="F:ATP binding"/>
    <property type="evidence" value="ECO:0007669"/>
    <property type="project" value="UniProtKB-KW"/>
</dbReference>
<feature type="domain" description="Protein kinase" evidence="5">
    <location>
        <begin position="33"/>
        <end position="291"/>
    </location>
</feature>
<evidence type="ECO:0000256" key="1">
    <source>
        <dbReference type="ARBA" id="ARBA00022679"/>
    </source>
</evidence>
<organism evidence="6 7">
    <name type="scientific">Glomus cerebriforme</name>
    <dbReference type="NCBI Taxonomy" id="658196"/>
    <lineage>
        <taxon>Eukaryota</taxon>
        <taxon>Fungi</taxon>
        <taxon>Fungi incertae sedis</taxon>
        <taxon>Mucoromycota</taxon>
        <taxon>Glomeromycotina</taxon>
        <taxon>Glomeromycetes</taxon>
        <taxon>Glomerales</taxon>
        <taxon>Glomeraceae</taxon>
        <taxon>Glomus</taxon>
    </lineage>
</organism>
<evidence type="ECO:0000256" key="3">
    <source>
        <dbReference type="ARBA" id="ARBA00022777"/>
    </source>
</evidence>
<protein>
    <submittedName>
        <fullName evidence="6">Kinase-like domain-containing protein</fullName>
    </submittedName>
</protein>
<dbReference type="Pfam" id="PF07714">
    <property type="entry name" value="PK_Tyr_Ser-Thr"/>
    <property type="match status" value="1"/>
</dbReference>
<dbReference type="PANTHER" id="PTHR44329:SF288">
    <property type="entry name" value="MITOGEN-ACTIVATED PROTEIN KINASE KINASE KINASE 20"/>
    <property type="match status" value="1"/>
</dbReference>
<dbReference type="InterPro" id="IPR001245">
    <property type="entry name" value="Ser-Thr/Tyr_kinase_cat_dom"/>
</dbReference>
<evidence type="ECO:0000313" key="6">
    <source>
        <dbReference type="EMBL" id="RIA86647.1"/>
    </source>
</evidence>
<evidence type="ECO:0000256" key="4">
    <source>
        <dbReference type="ARBA" id="ARBA00022840"/>
    </source>
</evidence>
<comment type="caution">
    <text evidence="6">The sequence shown here is derived from an EMBL/GenBank/DDBJ whole genome shotgun (WGS) entry which is preliminary data.</text>
</comment>
<dbReference type="Gene3D" id="1.10.510.10">
    <property type="entry name" value="Transferase(Phosphotransferase) domain 1"/>
    <property type="match status" value="1"/>
</dbReference>
<proteinExistence type="predicted"/>
<dbReference type="PANTHER" id="PTHR44329">
    <property type="entry name" value="SERINE/THREONINE-PROTEIN KINASE TNNI3K-RELATED"/>
    <property type="match status" value="1"/>
</dbReference>
<dbReference type="SUPFAM" id="SSF56112">
    <property type="entry name" value="Protein kinase-like (PK-like)"/>
    <property type="match status" value="1"/>
</dbReference>
<evidence type="ECO:0000256" key="2">
    <source>
        <dbReference type="ARBA" id="ARBA00022741"/>
    </source>
</evidence>
<evidence type="ECO:0000313" key="7">
    <source>
        <dbReference type="Proteomes" id="UP000265703"/>
    </source>
</evidence>
<dbReference type="EMBL" id="QKYT01000352">
    <property type="protein sequence ID" value="RIA86647.1"/>
    <property type="molecule type" value="Genomic_DNA"/>
</dbReference>
<dbReference type="Proteomes" id="UP000265703">
    <property type="component" value="Unassembled WGS sequence"/>
</dbReference>
<evidence type="ECO:0000259" key="5">
    <source>
        <dbReference type="PROSITE" id="PS50011"/>
    </source>
</evidence>
<dbReference type="InterPro" id="IPR011009">
    <property type="entry name" value="Kinase-like_dom_sf"/>
</dbReference>
<reference evidence="6 7" key="1">
    <citation type="submission" date="2018-06" db="EMBL/GenBank/DDBJ databases">
        <title>Comparative genomics reveals the genomic features of Rhizophagus irregularis, R. cerebriforme, R. diaphanum and Gigaspora rosea, and their symbiotic lifestyle signature.</title>
        <authorList>
            <person name="Morin E."/>
            <person name="San Clemente H."/>
            <person name="Chen E.C.H."/>
            <person name="De La Providencia I."/>
            <person name="Hainaut M."/>
            <person name="Kuo A."/>
            <person name="Kohler A."/>
            <person name="Murat C."/>
            <person name="Tang N."/>
            <person name="Roy S."/>
            <person name="Loubradou J."/>
            <person name="Henrissat B."/>
            <person name="Grigoriev I.V."/>
            <person name="Corradi N."/>
            <person name="Roux C."/>
            <person name="Martin F.M."/>
        </authorList>
    </citation>
    <scope>NUCLEOTIDE SEQUENCE [LARGE SCALE GENOMIC DNA]</scope>
    <source>
        <strain evidence="6 7">DAOM 227022</strain>
    </source>
</reference>
<dbReference type="InterPro" id="IPR051681">
    <property type="entry name" value="Ser/Thr_Kinases-Pseudokinases"/>
</dbReference>
<keyword evidence="7" id="KW-1185">Reference proteome</keyword>
<keyword evidence="1" id="KW-0808">Transferase</keyword>
<dbReference type="OrthoDB" id="4062651at2759"/>
<dbReference type="GO" id="GO:0004674">
    <property type="term" value="F:protein serine/threonine kinase activity"/>
    <property type="evidence" value="ECO:0007669"/>
    <property type="project" value="TreeGrafter"/>
</dbReference>
<keyword evidence="4" id="KW-0067">ATP-binding</keyword>
<keyword evidence="2" id="KW-0547">Nucleotide-binding</keyword>
<accession>A0A397SRS7</accession>
<keyword evidence="3 6" id="KW-0418">Kinase</keyword>
<dbReference type="PROSITE" id="PS50011">
    <property type="entry name" value="PROTEIN_KINASE_DOM"/>
    <property type="match status" value="1"/>
</dbReference>
<sequence length="378" mass="43957">MSSGNKVIDDFLRYTLSKKISLKRMEFVPYNRFKDVELIAEGEFSKIYKTTWIDGPMSHFRNYFTVALKELDDFKNIKPEELRTMRRILYIRYNNNKIFNSYYGITQNPITQNFVIIMNYYESGNLTCYITNDFYNISWFNKLCKLVYIMTGLVKTHSSQIIHESFHSGNIFFTDKSAIINDFGINKSSFDKNKIYGIIPYVAPEVFEGKCYNKASNIYSLGMIMWELMTGRRPFWDQSHDADLINKIIDGFRPPITTNAPEGYIELMKECWNSDPKIRPGSGEVSKRIFKICIKEYDNRTKITKSSDIGPVTIDNPGAIYQIRYLGDIIEAATSSKNLKGGHIILEINKRKYEESGFDNVVEDNNDEVFNYGNIFIS</sequence>
<dbReference type="InterPro" id="IPR000719">
    <property type="entry name" value="Prot_kinase_dom"/>
</dbReference>
<name>A0A397SRS7_9GLOM</name>
<gene>
    <name evidence="6" type="ORF">C1645_828975</name>
</gene>
<dbReference type="AlphaFoldDB" id="A0A397SRS7"/>